<feature type="compositionally biased region" description="Polar residues" evidence="5">
    <location>
        <begin position="202"/>
        <end position="214"/>
    </location>
</feature>
<keyword evidence="4 6" id="KW-0472">Membrane</keyword>
<accession>A0A9Q8LDG9</accession>
<dbReference type="PANTHER" id="PTHR11040:SF60">
    <property type="entry name" value="FAMILY ZINC TRANSPORTER, PUTATIVE (AFU_ORTHOLOGUE AFUA_8G04010)-RELATED"/>
    <property type="match status" value="1"/>
</dbReference>
<feature type="region of interest" description="Disordered" evidence="5">
    <location>
        <begin position="191"/>
        <end position="309"/>
    </location>
</feature>
<proteinExistence type="predicted"/>
<dbReference type="Proteomes" id="UP000756132">
    <property type="component" value="Chromosome 3"/>
</dbReference>
<feature type="transmembrane region" description="Helical" evidence="6">
    <location>
        <begin position="127"/>
        <end position="149"/>
    </location>
</feature>
<keyword evidence="3 6" id="KW-1133">Transmembrane helix</keyword>
<dbReference type="AlphaFoldDB" id="A0A9Q8LDG9"/>
<feature type="transmembrane region" description="Helical" evidence="6">
    <location>
        <begin position="50"/>
        <end position="74"/>
    </location>
</feature>
<evidence type="ECO:0000313" key="7">
    <source>
        <dbReference type="EMBL" id="UJO14678.1"/>
    </source>
</evidence>
<reference evidence="7" key="2">
    <citation type="journal article" date="2022" name="Microb. Genom.">
        <title>A chromosome-scale genome assembly of the tomato pathogen Cladosporium fulvum reveals a compartmentalized genome architecture and the presence of a dispensable chromosome.</title>
        <authorList>
            <person name="Zaccaron A.Z."/>
            <person name="Chen L.H."/>
            <person name="Samaras A."/>
            <person name="Stergiopoulos I."/>
        </authorList>
    </citation>
    <scope>NUCLEOTIDE SEQUENCE</scope>
    <source>
        <strain evidence="7">Race5_Kim</strain>
    </source>
</reference>
<dbReference type="OrthoDB" id="448280at2759"/>
<dbReference type="InterPro" id="IPR003689">
    <property type="entry name" value="ZIP"/>
</dbReference>
<dbReference type="RefSeq" id="XP_047759044.1">
    <property type="nucleotide sequence ID" value="XM_047907752.1"/>
</dbReference>
<dbReference type="PANTHER" id="PTHR11040">
    <property type="entry name" value="ZINC/IRON TRANSPORTER"/>
    <property type="match status" value="1"/>
</dbReference>
<comment type="subcellular location">
    <subcellularLocation>
        <location evidence="1">Membrane</location>
        <topology evidence="1">Multi-pass membrane protein</topology>
    </subcellularLocation>
</comment>
<keyword evidence="8" id="KW-1185">Reference proteome</keyword>
<dbReference type="Pfam" id="PF02535">
    <property type="entry name" value="Zip"/>
    <property type="match status" value="1"/>
</dbReference>
<evidence type="ECO:0000256" key="5">
    <source>
        <dbReference type="SAM" id="MobiDB-lite"/>
    </source>
</evidence>
<feature type="transmembrane region" description="Helical" evidence="6">
    <location>
        <begin position="453"/>
        <end position="473"/>
    </location>
</feature>
<protein>
    <submittedName>
        <fullName evidence="7">Zinc-regulated transporter 2</fullName>
    </submittedName>
</protein>
<dbReference type="GeneID" id="71988482"/>
<dbReference type="GO" id="GO:0005385">
    <property type="term" value="F:zinc ion transmembrane transporter activity"/>
    <property type="evidence" value="ECO:0007669"/>
    <property type="project" value="TreeGrafter"/>
</dbReference>
<feature type="compositionally biased region" description="Low complexity" evidence="5">
    <location>
        <begin position="216"/>
        <end position="231"/>
    </location>
</feature>
<organism evidence="7 8">
    <name type="scientific">Passalora fulva</name>
    <name type="common">Tomato leaf mold</name>
    <name type="synonym">Cladosporium fulvum</name>
    <dbReference type="NCBI Taxonomy" id="5499"/>
    <lineage>
        <taxon>Eukaryota</taxon>
        <taxon>Fungi</taxon>
        <taxon>Dikarya</taxon>
        <taxon>Ascomycota</taxon>
        <taxon>Pezizomycotina</taxon>
        <taxon>Dothideomycetes</taxon>
        <taxon>Dothideomycetidae</taxon>
        <taxon>Mycosphaerellales</taxon>
        <taxon>Mycosphaerellaceae</taxon>
        <taxon>Fulvia</taxon>
    </lineage>
</organism>
<feature type="transmembrane region" description="Helical" evidence="6">
    <location>
        <begin position="383"/>
        <end position="404"/>
    </location>
</feature>
<dbReference type="EMBL" id="CP090165">
    <property type="protein sequence ID" value="UJO14678.1"/>
    <property type="molecule type" value="Genomic_DNA"/>
</dbReference>
<keyword evidence="2 6" id="KW-0812">Transmembrane</keyword>
<dbReference type="KEGG" id="ffu:CLAFUR5_08604"/>
<evidence type="ECO:0000256" key="1">
    <source>
        <dbReference type="ARBA" id="ARBA00004141"/>
    </source>
</evidence>
<evidence type="ECO:0000256" key="2">
    <source>
        <dbReference type="ARBA" id="ARBA00022692"/>
    </source>
</evidence>
<evidence type="ECO:0000313" key="8">
    <source>
        <dbReference type="Proteomes" id="UP000756132"/>
    </source>
</evidence>
<dbReference type="OMA" id="VGFMNAV"/>
<reference evidence="7" key="1">
    <citation type="submission" date="2021-12" db="EMBL/GenBank/DDBJ databases">
        <authorList>
            <person name="Zaccaron A."/>
            <person name="Stergiopoulos I."/>
        </authorList>
    </citation>
    <scope>NUCLEOTIDE SEQUENCE</scope>
    <source>
        <strain evidence="7">Race5_Kim</strain>
    </source>
</reference>
<feature type="region of interest" description="Disordered" evidence="5">
    <location>
        <begin position="165"/>
        <end position="184"/>
    </location>
</feature>
<feature type="transmembrane region" description="Helical" evidence="6">
    <location>
        <begin position="410"/>
        <end position="432"/>
    </location>
</feature>
<dbReference type="GO" id="GO:0005886">
    <property type="term" value="C:plasma membrane"/>
    <property type="evidence" value="ECO:0007669"/>
    <property type="project" value="TreeGrafter"/>
</dbReference>
<evidence type="ECO:0000256" key="6">
    <source>
        <dbReference type="SAM" id="Phobius"/>
    </source>
</evidence>
<evidence type="ECO:0000256" key="4">
    <source>
        <dbReference type="ARBA" id="ARBA00023136"/>
    </source>
</evidence>
<evidence type="ECO:0000256" key="3">
    <source>
        <dbReference type="ARBA" id="ARBA00022989"/>
    </source>
</evidence>
<feature type="compositionally biased region" description="Polar residues" evidence="5">
    <location>
        <begin position="296"/>
        <end position="306"/>
    </location>
</feature>
<gene>
    <name evidence="7" type="ORF">CLAFUR5_08604</name>
</gene>
<feature type="compositionally biased region" description="Basic and acidic residues" evidence="5">
    <location>
        <begin position="167"/>
        <end position="184"/>
    </location>
</feature>
<name>A0A9Q8LDG9_PASFU</name>
<sequence length="474" mass="51736">MFDDGQYLPEMNARWDDLPTSLLYEELARRQTEGERPACGSKNKSHNYNVTAHVLALILILALSTGACCFPLIVRRFPKLHIPEKALFISRHFGTGVLIATAFVHLFPTAYTNLLDPCLPPFWTDVYPAMPGFIAMTSVFVVVGIEMFFATKGAGHSHSVDFAQLRGDGETGMERRGPDLRRSMDSFNSFRQVPLGDETPQKDVQLQDQRSPYQDSPARPGSGSPSSSLNKPLPPEPEGEDSDLDLDELDPAADDDQAPLTRRTPSDDSDDEGHLAPANGHTNGRPKQHNRRVSWADQQTHSPNTERTPEEQRLVLQCLMLEAGILFHSVFIGLAVSVSTGSAFAVLLVAVAFHQTFEGLALGSRIASIGSFSLTSYKPWIMCLLYGIATPIGQAIGLGVQGLYDPMSEFGLLMVGIMNAISSGLLLYAGLVQLMAEDFLSDSSYHELRGRRRLQACGSVVAGALLMAMVGVWA</sequence>
<feature type="transmembrane region" description="Helical" evidence="6">
    <location>
        <begin position="86"/>
        <end position="107"/>
    </location>
</feature>
<feature type="compositionally biased region" description="Acidic residues" evidence="5">
    <location>
        <begin position="237"/>
        <end position="257"/>
    </location>
</feature>